<sequence>MTKTAKTPAAESTYFASVQKAIENVQGKIEVPAAARDFVKRTASSAKDRAETVHTGAANATTTVEKFATSFVGGYANFTRGLLDATLANVQHALSTVEKVAGAQSLNEAVQIQADFVRENARANFDRVRNAADTAKSVVTEGAKTAQVEFSKLYGQKAA</sequence>
<reference evidence="2 3" key="1">
    <citation type="submission" date="2016-10" db="EMBL/GenBank/DDBJ databases">
        <authorList>
            <person name="Varghese N."/>
            <person name="Submissions S."/>
        </authorList>
    </citation>
    <scope>NUCLEOTIDE SEQUENCE [LARGE SCALE GENOMIC DNA]</scope>
    <source>
        <strain evidence="2 3">DSM 21822</strain>
    </source>
</reference>
<evidence type="ECO:0000259" key="1">
    <source>
        <dbReference type="Pfam" id="PF09361"/>
    </source>
</evidence>
<accession>A0A1I3V2F9</accession>
<dbReference type="AlphaFoldDB" id="A0A1I3V2F9"/>
<dbReference type="Pfam" id="PF09361">
    <property type="entry name" value="Phasin_2"/>
    <property type="match status" value="1"/>
</dbReference>
<dbReference type="RefSeq" id="WP_149757275.1">
    <property type="nucleotide sequence ID" value="NZ_BSPE01000002.1"/>
</dbReference>
<evidence type="ECO:0000313" key="2">
    <source>
        <dbReference type="EMBL" id="SFJ89103.1"/>
    </source>
</evidence>
<dbReference type="Proteomes" id="UP000323300">
    <property type="component" value="Unassembled WGS sequence"/>
</dbReference>
<keyword evidence="3" id="KW-1185">Reference proteome</keyword>
<protein>
    <recommendedName>
        <fullName evidence="1">Phasin domain-containing protein</fullName>
    </recommendedName>
</protein>
<dbReference type="OrthoDB" id="8138004at2"/>
<feature type="domain" description="Phasin" evidence="1">
    <location>
        <begin position="57"/>
        <end position="147"/>
    </location>
</feature>
<dbReference type="EMBL" id="FOSL01000001">
    <property type="protein sequence ID" value="SFJ89103.1"/>
    <property type="molecule type" value="Genomic_DNA"/>
</dbReference>
<evidence type="ECO:0000313" key="3">
    <source>
        <dbReference type="Proteomes" id="UP000323300"/>
    </source>
</evidence>
<organism evidence="2 3">
    <name type="scientific">Neomesorhizobium albiziae</name>
    <dbReference type="NCBI Taxonomy" id="335020"/>
    <lineage>
        <taxon>Bacteria</taxon>
        <taxon>Pseudomonadati</taxon>
        <taxon>Pseudomonadota</taxon>
        <taxon>Alphaproteobacteria</taxon>
        <taxon>Hyphomicrobiales</taxon>
        <taxon>Phyllobacteriaceae</taxon>
        <taxon>Neomesorhizobium</taxon>
    </lineage>
</organism>
<gene>
    <name evidence="2" type="ORF">SAMN04488498_101146</name>
</gene>
<dbReference type="InterPro" id="IPR018968">
    <property type="entry name" value="Phasin"/>
</dbReference>
<name>A0A1I3V2F9_9HYPH</name>
<proteinExistence type="predicted"/>